<dbReference type="Pfam" id="PF02686">
    <property type="entry name" value="GatC"/>
    <property type="match status" value="1"/>
</dbReference>
<keyword evidence="1" id="KW-0808">Transferase</keyword>
<dbReference type="Proteomes" id="UP000033876">
    <property type="component" value="Unassembled WGS sequence"/>
</dbReference>
<organism evidence="1 2">
    <name type="scientific">Candidatus Nomurabacteria bacterium GW2011_GWB1_37_5</name>
    <dbReference type="NCBI Taxonomy" id="1618742"/>
    <lineage>
        <taxon>Bacteria</taxon>
        <taxon>Candidatus Nomuraibacteriota</taxon>
    </lineage>
</organism>
<dbReference type="GO" id="GO:0016740">
    <property type="term" value="F:transferase activity"/>
    <property type="evidence" value="ECO:0007669"/>
    <property type="project" value="UniProtKB-KW"/>
</dbReference>
<dbReference type="SUPFAM" id="SSF141000">
    <property type="entry name" value="Glu-tRNAGln amidotransferase C subunit"/>
    <property type="match status" value="1"/>
</dbReference>
<name>A0A0G0JE60_9BACT</name>
<evidence type="ECO:0000313" key="1">
    <source>
        <dbReference type="EMBL" id="KKQ35054.1"/>
    </source>
</evidence>
<proteinExistence type="predicted"/>
<gene>
    <name evidence="1" type="ORF">US50_C0027G0003</name>
</gene>
<dbReference type="InterPro" id="IPR036113">
    <property type="entry name" value="Asp/Glu-ADT_sf_sub_c"/>
</dbReference>
<protein>
    <submittedName>
        <fullName evidence="1">Aspartyl/glutamyl-tRNA(Asn/Gln) amidotransferase subunit C</fullName>
    </submittedName>
</protein>
<sequence length="87" mass="9891">MEKLAELARIEINDEEKNELLGDLQAILGYVEQVNKASTVNQVNQAIEHVNIMREDKEPHETGIYTDKILAEVPESQDGYVKVKKIL</sequence>
<evidence type="ECO:0000313" key="2">
    <source>
        <dbReference type="Proteomes" id="UP000033876"/>
    </source>
</evidence>
<comment type="caution">
    <text evidence="1">The sequence shown here is derived from an EMBL/GenBank/DDBJ whole genome shotgun (WGS) entry which is preliminary data.</text>
</comment>
<dbReference type="Gene3D" id="1.10.20.60">
    <property type="entry name" value="Glu-tRNAGln amidotransferase C subunit, N-terminal domain"/>
    <property type="match status" value="1"/>
</dbReference>
<dbReference type="InterPro" id="IPR003837">
    <property type="entry name" value="GatC"/>
</dbReference>
<accession>A0A0G0JE60</accession>
<dbReference type="AlphaFoldDB" id="A0A0G0JE60"/>
<dbReference type="EMBL" id="LBTF01000027">
    <property type="protein sequence ID" value="KKQ35054.1"/>
    <property type="molecule type" value="Genomic_DNA"/>
</dbReference>
<reference evidence="1 2" key="1">
    <citation type="journal article" date="2015" name="Nature">
        <title>rRNA introns, odd ribosomes, and small enigmatic genomes across a large radiation of phyla.</title>
        <authorList>
            <person name="Brown C.T."/>
            <person name="Hug L.A."/>
            <person name="Thomas B.C."/>
            <person name="Sharon I."/>
            <person name="Castelle C.J."/>
            <person name="Singh A."/>
            <person name="Wilkins M.J."/>
            <person name="Williams K.H."/>
            <person name="Banfield J.F."/>
        </authorList>
    </citation>
    <scope>NUCLEOTIDE SEQUENCE [LARGE SCALE GENOMIC DNA]</scope>
</reference>
<dbReference type="NCBIfam" id="TIGR00135">
    <property type="entry name" value="gatC"/>
    <property type="match status" value="1"/>
</dbReference>
<dbReference type="GO" id="GO:0006450">
    <property type="term" value="P:regulation of translational fidelity"/>
    <property type="evidence" value="ECO:0007669"/>
    <property type="project" value="InterPro"/>
</dbReference>